<comment type="function">
    <text evidence="11">Substrate recognition component of a DCX (DDB1-CUL4-X-box) E3 protein ligase complex that mediates the ubiquitination and subsequent proteasomal degradation of target proteins. Has an essential role in mediating growth by negatively regulating insulin signaling. It also has a role in maintaining presynaptic function in the neuromuscular junction synapses of third-instar larvae.</text>
</comment>
<name>A0A8S4FWJ4_PLUXY</name>
<evidence type="ECO:0000256" key="10">
    <source>
        <dbReference type="ARBA" id="ARBA00030079"/>
    </source>
</evidence>
<dbReference type="Gene3D" id="2.30.130.40">
    <property type="entry name" value="LON domain-like"/>
    <property type="match status" value="1"/>
</dbReference>
<evidence type="ECO:0000256" key="5">
    <source>
        <dbReference type="ARBA" id="ARBA00022723"/>
    </source>
</evidence>
<dbReference type="Gene3D" id="1.20.58.1480">
    <property type="match status" value="1"/>
</dbReference>
<proteinExistence type="inferred from homology"/>
<evidence type="ECO:0000256" key="8">
    <source>
        <dbReference type="ARBA" id="ARBA00022843"/>
    </source>
</evidence>
<dbReference type="CDD" id="cd15777">
    <property type="entry name" value="CRBN_C_like"/>
    <property type="match status" value="1"/>
</dbReference>
<evidence type="ECO:0000256" key="3">
    <source>
        <dbReference type="ARBA" id="ARBA00005293"/>
    </source>
</evidence>
<evidence type="ECO:0000256" key="13">
    <source>
        <dbReference type="SAM" id="MobiDB-lite"/>
    </source>
</evidence>
<dbReference type="PROSITE" id="PS51788">
    <property type="entry name" value="CULT"/>
    <property type="match status" value="1"/>
</dbReference>
<comment type="subcellular location">
    <subcellularLocation>
        <location evidence="1">Nucleus</location>
    </subcellularLocation>
</comment>
<evidence type="ECO:0000256" key="12">
    <source>
        <dbReference type="ARBA" id="ARBA00046796"/>
    </source>
</evidence>
<keyword evidence="16" id="KW-1185">Reference proteome</keyword>
<dbReference type="InterPro" id="IPR034750">
    <property type="entry name" value="CULT"/>
</dbReference>
<dbReference type="InterPro" id="IPR046336">
    <property type="entry name" value="Lon_prtase_N_sf"/>
</dbReference>
<comment type="subunit">
    <text evidence="12">Likely a component of a DCX (DDB1-CUL4-X-box) protein ligase complex. May interact with pic/DDB1.</text>
</comment>
<keyword evidence="8" id="KW-0832">Ubl conjugation</keyword>
<dbReference type="GO" id="GO:0005634">
    <property type="term" value="C:nucleus"/>
    <property type="evidence" value="ECO:0007669"/>
    <property type="project" value="UniProtKB-SubCell"/>
</dbReference>
<dbReference type="SUPFAM" id="SSF88697">
    <property type="entry name" value="PUA domain-like"/>
    <property type="match status" value="1"/>
</dbReference>
<evidence type="ECO:0000256" key="9">
    <source>
        <dbReference type="ARBA" id="ARBA00023242"/>
    </source>
</evidence>
<evidence type="ECO:0000313" key="15">
    <source>
        <dbReference type="EMBL" id="CAG9133025.1"/>
    </source>
</evidence>
<comment type="pathway">
    <text evidence="2">Protein modification; protein ubiquitination.</text>
</comment>
<keyword evidence="7" id="KW-0862">Zinc</keyword>
<dbReference type="Pfam" id="PF02190">
    <property type="entry name" value="LON_substr_bdg"/>
    <property type="match status" value="1"/>
</dbReference>
<keyword evidence="9" id="KW-0539">Nucleus</keyword>
<feature type="compositionally biased region" description="Acidic residues" evidence="13">
    <location>
        <begin position="26"/>
        <end position="35"/>
    </location>
</feature>
<accession>A0A8S4FWJ4</accession>
<comment type="caution">
    <text evidence="15">The sequence shown here is derived from an EMBL/GenBank/DDBJ whole genome shotgun (WGS) entry which is preliminary data.</text>
</comment>
<evidence type="ECO:0000259" key="14">
    <source>
        <dbReference type="PROSITE" id="PS51788"/>
    </source>
</evidence>
<comment type="similarity">
    <text evidence="3">Belongs to the CRBN family.</text>
</comment>
<keyword evidence="6" id="KW-0833">Ubl conjugation pathway</keyword>
<evidence type="ECO:0000256" key="2">
    <source>
        <dbReference type="ARBA" id="ARBA00004906"/>
    </source>
</evidence>
<evidence type="ECO:0000256" key="11">
    <source>
        <dbReference type="ARBA" id="ARBA00046075"/>
    </source>
</evidence>
<organism evidence="15 16">
    <name type="scientific">Plutella xylostella</name>
    <name type="common">Diamondback moth</name>
    <name type="synonym">Plutella maculipennis</name>
    <dbReference type="NCBI Taxonomy" id="51655"/>
    <lineage>
        <taxon>Eukaryota</taxon>
        <taxon>Metazoa</taxon>
        <taxon>Ecdysozoa</taxon>
        <taxon>Arthropoda</taxon>
        <taxon>Hexapoda</taxon>
        <taxon>Insecta</taxon>
        <taxon>Pterygota</taxon>
        <taxon>Neoptera</taxon>
        <taxon>Endopterygota</taxon>
        <taxon>Lepidoptera</taxon>
        <taxon>Glossata</taxon>
        <taxon>Ditrysia</taxon>
        <taxon>Yponomeutoidea</taxon>
        <taxon>Plutellidae</taxon>
        <taxon>Plutella</taxon>
    </lineage>
</organism>
<evidence type="ECO:0000256" key="4">
    <source>
        <dbReference type="ARBA" id="ARBA00014394"/>
    </source>
</evidence>
<feature type="domain" description="CULT" evidence="14">
    <location>
        <begin position="287"/>
        <end position="394"/>
    </location>
</feature>
<sequence length="406" mass="44107">MLRGLLGRRNMDEDDEYNSDDSGSADADEELPEEEVERFDITLPATHSYLGSSLSEVSGREVEPGWRGRLPGVLGAGVVFPGETVPLLLPRPDHAADMAAALKENGNVFVLLAPDETGTCLSGYGTLCAVEAAGAGAAPLGLTARARHRVRVARSQPRDAHHYDGPRPVEVEVLPELCPGDPLLPLRTQGYARPPASPSWSRRLRAADALTSPWPLCVWEPFHLPRVRRKLQHLQLHDTDSMPTDPVALSFWAAGALPLGARARLALLATDDARARLHLQLAFINTNTGMSCSSCGGAVAQRQDLVAMSSTGPRALYSNLGGFMHDIVTVSRAQGLRLQGRPTEECSWFPGYAWSIALCRCCSQHLGWKFTATKKTLRPQKFYALRRDNVNAFDPSADRAAPPPLD</sequence>
<evidence type="ECO:0000256" key="1">
    <source>
        <dbReference type="ARBA" id="ARBA00004123"/>
    </source>
</evidence>
<dbReference type="GO" id="GO:0046872">
    <property type="term" value="F:metal ion binding"/>
    <property type="evidence" value="ECO:0007669"/>
    <property type="project" value="UniProtKB-KW"/>
</dbReference>
<dbReference type="SMART" id="SM00464">
    <property type="entry name" value="LON"/>
    <property type="match status" value="1"/>
</dbReference>
<evidence type="ECO:0000313" key="16">
    <source>
        <dbReference type="Proteomes" id="UP000653454"/>
    </source>
</evidence>
<dbReference type="InterPro" id="IPR015947">
    <property type="entry name" value="PUA-like_sf"/>
</dbReference>
<feature type="region of interest" description="Disordered" evidence="13">
    <location>
        <begin position="1"/>
        <end position="35"/>
    </location>
</feature>
<dbReference type="InterPro" id="IPR004910">
    <property type="entry name" value="Yippee/Mis18/Cereblon"/>
</dbReference>
<gene>
    <name evidence="15" type="ORF">PLXY2_LOCUS11272</name>
</gene>
<dbReference type="Proteomes" id="UP000653454">
    <property type="component" value="Unassembled WGS sequence"/>
</dbReference>
<dbReference type="EMBL" id="CAJHNJ030000056">
    <property type="protein sequence ID" value="CAG9133025.1"/>
    <property type="molecule type" value="Genomic_DNA"/>
</dbReference>
<dbReference type="FunFam" id="2.170.150.20:FF:000007">
    <property type="entry name" value="Protein cereblon"/>
    <property type="match status" value="1"/>
</dbReference>
<dbReference type="InterPro" id="IPR003111">
    <property type="entry name" value="Lon_prtase_N"/>
</dbReference>
<dbReference type="Pfam" id="PF03226">
    <property type="entry name" value="Yippee-Mis18"/>
    <property type="match status" value="1"/>
</dbReference>
<protein>
    <recommendedName>
        <fullName evidence="4">Protein cereblon</fullName>
    </recommendedName>
    <alternativeName>
        <fullName evidence="10">Protein ohgata</fullName>
    </alternativeName>
</protein>
<evidence type="ECO:0000256" key="7">
    <source>
        <dbReference type="ARBA" id="ARBA00022833"/>
    </source>
</evidence>
<evidence type="ECO:0000256" key="6">
    <source>
        <dbReference type="ARBA" id="ARBA00022786"/>
    </source>
</evidence>
<dbReference type="Gene3D" id="2.170.150.20">
    <property type="entry name" value="Peptide methionine sulfoxide reductase"/>
    <property type="match status" value="1"/>
</dbReference>
<dbReference type="AlphaFoldDB" id="A0A8S4FWJ4"/>
<reference evidence="15" key="1">
    <citation type="submission" date="2020-11" db="EMBL/GenBank/DDBJ databases">
        <authorList>
            <person name="Whiteford S."/>
        </authorList>
    </citation>
    <scope>NUCLEOTIDE SEQUENCE</scope>
</reference>
<keyword evidence="5" id="KW-0479">Metal-binding</keyword>